<dbReference type="EMBL" id="MLHO01000085">
    <property type="protein sequence ID" value="OOF52778.1"/>
    <property type="molecule type" value="Genomic_DNA"/>
</dbReference>
<dbReference type="Pfam" id="PF06812">
    <property type="entry name" value="ImpA_N"/>
    <property type="match status" value="1"/>
</dbReference>
<comment type="caution">
    <text evidence="2">The sequence shown here is derived from an EMBL/GenBank/DDBJ whole genome shotgun (WGS) entry which is preliminary data.</text>
</comment>
<evidence type="ECO:0000313" key="3">
    <source>
        <dbReference type="Proteomes" id="UP000188541"/>
    </source>
</evidence>
<dbReference type="InterPro" id="IPR010657">
    <property type="entry name" value="ImpA_N"/>
</dbReference>
<evidence type="ECO:0000313" key="2">
    <source>
        <dbReference type="EMBL" id="OOF52778.1"/>
    </source>
</evidence>
<organism evidence="2 3">
    <name type="scientific">Rodentibacter genomosp. 2</name>
    <dbReference type="NCBI Taxonomy" id="1908266"/>
    <lineage>
        <taxon>Bacteria</taxon>
        <taxon>Pseudomonadati</taxon>
        <taxon>Pseudomonadota</taxon>
        <taxon>Gammaproteobacteria</taxon>
        <taxon>Pasteurellales</taxon>
        <taxon>Pasteurellaceae</taxon>
        <taxon>Rodentibacter</taxon>
    </lineage>
</organism>
<dbReference type="AlphaFoldDB" id="A0A1V3JAU5"/>
<dbReference type="Proteomes" id="UP000188541">
    <property type="component" value="Unassembled WGS sequence"/>
</dbReference>
<dbReference type="NCBIfam" id="TIGR03362">
    <property type="entry name" value="VI_chp_7"/>
    <property type="match status" value="1"/>
</dbReference>
<evidence type="ECO:0000259" key="1">
    <source>
        <dbReference type="Pfam" id="PF06812"/>
    </source>
</evidence>
<sequence length="487" mass="55506">MKYQDIVNDVIGDGSPVGIPDEEGELFSAIDEQVMKFGSLQHDSINWDTLIYSAEQYLSNVCKDYKVLQYLGYALLYKSFKSNLADFLYLFSEFNKKYLFIAYPKPAKDNTVNRFKEKSISAILERIDNAIANNLNTRFSQVEGEKLIAFTNELISQLSEYVSNAESIFNRLQRFVKERSDSEEKIFSDSKGSISPQHLSQAERNVGSSAQNNIMIHNVLNLPDVDGVDLTNARQLKQFYFQVADSTSLLDPSSTLGYVSRRFGLWHGITQLPAMNEQGNTMMQSVPMDKVSDYREQVMFSPSTELLGRIEKTVTTSPYWIEGSYLSATCCSALKFNAAAEAIRNVTKQFVNKFPMFNSAKFQNGEAFLNETVLNWLSNETTTNASTKISSVGDLTSNFDECYSSGGFISVLRLIDEQLKLATDARSRHYLRFEKIRFFLKEDMLTIAINELSELIDSSRKYTVEEWDGDFFTQLEHLRDKLLKDNE</sequence>
<name>A0A1V3JAU5_9PAST</name>
<dbReference type="OrthoDB" id="1522895at2"/>
<dbReference type="PANTHER" id="PTHR37024">
    <property type="entry name" value="TYPE VI SECRETION SYSTEM DUF2094 AND IMPA-RELATED DOMAIN PROTEIN"/>
    <property type="match status" value="1"/>
</dbReference>
<protein>
    <submittedName>
        <fullName evidence="2">Type VI secretion system ImpA domain-containing protein</fullName>
    </submittedName>
</protein>
<dbReference type="RefSeq" id="WP_077551864.1">
    <property type="nucleotide sequence ID" value="NZ_MLHO01000085.1"/>
</dbReference>
<dbReference type="InterPro" id="IPR017739">
    <property type="entry name" value="T6SS-assoc_VCA0119"/>
</dbReference>
<dbReference type="PANTHER" id="PTHR37024:SF3">
    <property type="entry name" value="TYPE VI SECRETION SYSTEM PROTEIN TSSA"/>
    <property type="match status" value="1"/>
</dbReference>
<feature type="domain" description="ImpA N-terminal" evidence="1">
    <location>
        <begin position="11"/>
        <end position="115"/>
    </location>
</feature>
<dbReference type="STRING" id="1908266.BKK55_11930"/>
<gene>
    <name evidence="2" type="ORF">BKK55_11930</name>
</gene>
<keyword evidence="3" id="KW-1185">Reference proteome</keyword>
<dbReference type="Pfam" id="PF16989">
    <property type="entry name" value="T6SS_VasJ"/>
    <property type="match status" value="1"/>
</dbReference>
<proteinExistence type="predicted"/>
<accession>A0A1V3JAU5</accession>
<reference evidence="2 3" key="1">
    <citation type="submission" date="2016-10" db="EMBL/GenBank/DDBJ databases">
        <title>Rodentibacter gen. nov. and new species.</title>
        <authorList>
            <person name="Christensen H."/>
        </authorList>
    </citation>
    <scope>NUCLEOTIDE SEQUENCE [LARGE SCALE GENOMIC DNA]</scope>
    <source>
        <strain evidence="2 3">1996246016</strain>
    </source>
</reference>